<organism evidence="4 5">
    <name type="scientific">Pachysolen tannophilus NRRL Y-2460</name>
    <dbReference type="NCBI Taxonomy" id="669874"/>
    <lineage>
        <taxon>Eukaryota</taxon>
        <taxon>Fungi</taxon>
        <taxon>Dikarya</taxon>
        <taxon>Ascomycota</taxon>
        <taxon>Saccharomycotina</taxon>
        <taxon>Pichiomycetes</taxon>
        <taxon>Pachysolenaceae</taxon>
        <taxon>Pachysolen</taxon>
    </lineage>
</organism>
<dbReference type="Proteomes" id="UP000094236">
    <property type="component" value="Unassembled WGS sequence"/>
</dbReference>
<evidence type="ECO:0000256" key="2">
    <source>
        <dbReference type="ARBA" id="ARBA00022552"/>
    </source>
</evidence>
<sequence>NQWGGPQSADKRDWITAIVVELFEQKIVDVQLIEETMLYAMQDEFDVQVEDDSALPLAVLILKIYKEISQGQFETVDGMYAKWLERQKKKESSHYQVQIQEDPENPDDSDESAEDEEEQTLHDDVEMDLDDDHDHQARNAPIIDDDGFQLVQKKGRRDKRT</sequence>
<keyword evidence="2" id="KW-0698">rRNA processing</keyword>
<dbReference type="OrthoDB" id="263560at2759"/>
<dbReference type="Pfam" id="PF10273">
    <property type="entry name" value="WGG"/>
    <property type="match status" value="1"/>
</dbReference>
<accession>A0A1E4TRT3</accession>
<evidence type="ECO:0000313" key="4">
    <source>
        <dbReference type="EMBL" id="ODV94434.1"/>
    </source>
</evidence>
<name>A0A1E4TRT3_PACTA</name>
<reference evidence="5" key="1">
    <citation type="submission" date="2016-05" db="EMBL/GenBank/DDBJ databases">
        <title>Comparative genomics of biotechnologically important yeasts.</title>
        <authorList>
            <consortium name="DOE Joint Genome Institute"/>
            <person name="Riley R."/>
            <person name="Haridas S."/>
            <person name="Wolfe K.H."/>
            <person name="Lopes M.R."/>
            <person name="Hittinger C.T."/>
            <person name="Goker M."/>
            <person name="Salamov A."/>
            <person name="Wisecaver J."/>
            <person name="Long T.M."/>
            <person name="Aerts A.L."/>
            <person name="Barry K."/>
            <person name="Choi C."/>
            <person name="Clum A."/>
            <person name="Coughlan A.Y."/>
            <person name="Deshpande S."/>
            <person name="Douglass A.P."/>
            <person name="Hanson S.J."/>
            <person name="Klenk H.-P."/>
            <person name="Labutti K."/>
            <person name="Lapidus A."/>
            <person name="Lindquist E."/>
            <person name="Lipzen A."/>
            <person name="Meier-Kolthoff J.P."/>
            <person name="Ohm R.A."/>
            <person name="Otillar R.P."/>
            <person name="Pangilinan J."/>
            <person name="Peng Y."/>
            <person name="Rokas A."/>
            <person name="Rosa C.A."/>
            <person name="Scheuner C."/>
            <person name="Sibirny A.A."/>
            <person name="Slot J.C."/>
            <person name="Stielow J.B."/>
            <person name="Sun H."/>
            <person name="Kurtzman C.P."/>
            <person name="Blackwell M."/>
            <person name="Grigoriev I.V."/>
            <person name="Jeffries T.W."/>
        </authorList>
    </citation>
    <scope>NUCLEOTIDE SEQUENCE [LARGE SCALE GENOMIC DNA]</scope>
    <source>
        <strain evidence="5">NRRL Y-2460</strain>
    </source>
</reference>
<proteinExistence type="inferred from homology"/>
<dbReference type="GO" id="GO:0000462">
    <property type="term" value="P:maturation of SSU-rRNA from tricistronic rRNA transcript (SSU-rRNA, 5.8S rRNA, LSU-rRNA)"/>
    <property type="evidence" value="ECO:0007669"/>
    <property type="project" value="EnsemblFungi"/>
</dbReference>
<comment type="similarity">
    <text evidence="1">Belongs to the TSR2 family.</text>
</comment>
<evidence type="ECO:0000256" key="1">
    <source>
        <dbReference type="ARBA" id="ARBA00006524"/>
    </source>
</evidence>
<keyword evidence="5" id="KW-1185">Reference proteome</keyword>
<dbReference type="PANTHER" id="PTHR21250">
    <property type="entry name" value="PRE-RRNA-PROCESSING PROTEIN TSR2 HOMOLOG"/>
    <property type="match status" value="1"/>
</dbReference>
<dbReference type="GO" id="GO:0000463">
    <property type="term" value="P:maturation of LSU-rRNA from tricistronic rRNA transcript (SSU-rRNA, 5.8S rRNA, LSU-rRNA)"/>
    <property type="evidence" value="ECO:0007669"/>
    <property type="project" value="EnsemblFungi"/>
</dbReference>
<protein>
    <recommendedName>
        <fullName evidence="6">Pre-rRNA-processing protein TSR2</fullName>
    </recommendedName>
</protein>
<dbReference type="GO" id="GO:0043022">
    <property type="term" value="F:ribosome binding"/>
    <property type="evidence" value="ECO:0007669"/>
    <property type="project" value="EnsemblFungi"/>
</dbReference>
<evidence type="ECO:0000313" key="5">
    <source>
        <dbReference type="Proteomes" id="UP000094236"/>
    </source>
</evidence>
<dbReference type="EMBL" id="KV454016">
    <property type="protein sequence ID" value="ODV94434.1"/>
    <property type="molecule type" value="Genomic_DNA"/>
</dbReference>
<evidence type="ECO:0008006" key="6">
    <source>
        <dbReference type="Google" id="ProtNLM"/>
    </source>
</evidence>
<feature type="compositionally biased region" description="Acidic residues" evidence="3">
    <location>
        <begin position="101"/>
        <end position="118"/>
    </location>
</feature>
<dbReference type="AlphaFoldDB" id="A0A1E4TRT3"/>
<dbReference type="GO" id="GO:0005634">
    <property type="term" value="C:nucleus"/>
    <property type="evidence" value="ECO:0007669"/>
    <property type="project" value="EnsemblFungi"/>
</dbReference>
<dbReference type="InterPro" id="IPR019398">
    <property type="entry name" value="Pre-rRNA_process_TSR2"/>
</dbReference>
<dbReference type="STRING" id="669874.A0A1E4TRT3"/>
<feature type="non-terminal residue" evidence="4">
    <location>
        <position position="1"/>
    </location>
</feature>
<gene>
    <name evidence="4" type="ORF">PACTADRAFT_51271</name>
</gene>
<evidence type="ECO:0000256" key="3">
    <source>
        <dbReference type="SAM" id="MobiDB-lite"/>
    </source>
</evidence>
<feature type="region of interest" description="Disordered" evidence="3">
    <location>
        <begin position="91"/>
        <end position="161"/>
    </location>
</feature>